<sequence length="83" mass="8159">MAMGRGEGLGADAAVEALALCGYGQEAGAGLNGEGKTMAWLPARSSGARGTRGKLGLARVPGGDRSMGTIGLATRGDNAIITI</sequence>
<comment type="caution">
    <text evidence="1">The sequence shown here is derived from an EMBL/GenBank/DDBJ whole genome shotgun (WGS) entry which is preliminary data.</text>
</comment>
<reference evidence="1 2" key="1">
    <citation type="submission" date="2019-11" db="EMBL/GenBank/DDBJ databases">
        <title>Whole genome sequence of Oryza granulata.</title>
        <authorList>
            <person name="Li W."/>
        </authorList>
    </citation>
    <scope>NUCLEOTIDE SEQUENCE [LARGE SCALE GENOMIC DNA]</scope>
    <source>
        <strain evidence="2">cv. Menghai</strain>
        <tissue evidence="1">Leaf</tissue>
    </source>
</reference>
<proteinExistence type="predicted"/>
<name>A0A6G1BPT2_9ORYZ</name>
<evidence type="ECO:0000313" key="1">
    <source>
        <dbReference type="EMBL" id="KAF0890038.1"/>
    </source>
</evidence>
<gene>
    <name evidence="1" type="ORF">E2562_035837</name>
</gene>
<organism evidence="1 2">
    <name type="scientific">Oryza meyeriana var. granulata</name>
    <dbReference type="NCBI Taxonomy" id="110450"/>
    <lineage>
        <taxon>Eukaryota</taxon>
        <taxon>Viridiplantae</taxon>
        <taxon>Streptophyta</taxon>
        <taxon>Embryophyta</taxon>
        <taxon>Tracheophyta</taxon>
        <taxon>Spermatophyta</taxon>
        <taxon>Magnoliopsida</taxon>
        <taxon>Liliopsida</taxon>
        <taxon>Poales</taxon>
        <taxon>Poaceae</taxon>
        <taxon>BOP clade</taxon>
        <taxon>Oryzoideae</taxon>
        <taxon>Oryzeae</taxon>
        <taxon>Oryzinae</taxon>
        <taxon>Oryza</taxon>
        <taxon>Oryza meyeriana</taxon>
    </lineage>
</organism>
<protein>
    <submittedName>
        <fullName evidence="1">Uncharacterized protein</fullName>
    </submittedName>
</protein>
<keyword evidence="2" id="KW-1185">Reference proteome</keyword>
<dbReference type="EMBL" id="SPHZ02000012">
    <property type="protein sequence ID" value="KAF0890038.1"/>
    <property type="molecule type" value="Genomic_DNA"/>
</dbReference>
<evidence type="ECO:0000313" key="2">
    <source>
        <dbReference type="Proteomes" id="UP000479710"/>
    </source>
</evidence>
<accession>A0A6G1BPT2</accession>
<dbReference type="Proteomes" id="UP000479710">
    <property type="component" value="Unassembled WGS sequence"/>
</dbReference>
<dbReference type="AlphaFoldDB" id="A0A6G1BPT2"/>